<protein>
    <submittedName>
        <fullName evidence="2">Uncharacterized protein</fullName>
    </submittedName>
</protein>
<proteinExistence type="predicted"/>
<dbReference type="Proteomes" id="UP000656274">
    <property type="component" value="Unassembled WGS sequence"/>
</dbReference>
<dbReference type="InterPro" id="IPR037066">
    <property type="entry name" value="Plug_dom_sf"/>
</dbReference>
<name>A0ABR9WNC9_9FLAO</name>
<evidence type="ECO:0000313" key="2">
    <source>
        <dbReference type="EMBL" id="MBE9575273.1"/>
    </source>
</evidence>
<keyword evidence="1" id="KW-0732">Signal</keyword>
<comment type="caution">
    <text evidence="2">The sequence shown here is derived from an EMBL/GenBank/DDBJ whole genome shotgun (WGS) entry which is preliminary data.</text>
</comment>
<evidence type="ECO:0000313" key="3">
    <source>
        <dbReference type="Proteomes" id="UP000656274"/>
    </source>
</evidence>
<sequence>MRKYIILLAFTFGWLSKCIAQNNNFESETIFIHTNESTFVTGETLLYKIYCLNANSKELSNISKIAYVEIIDNNGTCINRNKITLNNGVGANEIFINTTYNSGNYKLIAYTNWMQNNSKSKYFEREISIINPFLSYKNKEKSINETITETSKKDTHFKNQEVLIKFPKNTYSKREKVELDITSLSEKYKDGNFSISVRKTDNLAFNKAINSIDFIKNNSESLINSSTIKYLPELRGELLSGKISTNDSNKTTDEKHIALSIIGEPFEFKIAKTNSKGEFNFILDQDLKKSDIILQVFENEINDFQITLNASTKTQINNPIFKNNLTITKDQIKDIEARLVACQIVNTYATKTNLEQKNQSSNPFYGSNAEEFILDNYKRFPTFKEIITEIIPSVYFKENKGNYELYISDYTVSAGSFGSALVLVDGLLLQDVNELFTYNTNNIYKIDVVKKAYSYGSKIFSGIISITTFNREYNPKSKNILPLQIERCIAEKPYQNINYDLEKDYSRFPDYRYQLAWETNFLLSKEKNPFHFFTSDIEGTFELSLEGFSPNGEPISIKEYFEVK</sequence>
<reference evidence="2 3" key="1">
    <citation type="submission" date="2020-10" db="EMBL/GenBank/DDBJ databases">
        <title>The genome sequence of Flavobacterium aquaticum 1Y8A.</title>
        <authorList>
            <person name="Liu Y."/>
        </authorList>
    </citation>
    <scope>NUCLEOTIDE SEQUENCE [LARGE SCALE GENOMIC DNA]</scope>
    <source>
        <strain evidence="2 3">1Y8A</strain>
    </source>
</reference>
<feature type="chain" id="PRO_5047131295" evidence="1">
    <location>
        <begin position="21"/>
        <end position="564"/>
    </location>
</feature>
<dbReference type="Gene3D" id="2.60.40.1930">
    <property type="match status" value="1"/>
</dbReference>
<gene>
    <name evidence="2" type="ORF">IM755_00990</name>
</gene>
<dbReference type="EMBL" id="JADFTZ010000001">
    <property type="protein sequence ID" value="MBE9575273.1"/>
    <property type="molecule type" value="Genomic_DNA"/>
</dbReference>
<evidence type="ECO:0000256" key="1">
    <source>
        <dbReference type="SAM" id="SignalP"/>
    </source>
</evidence>
<dbReference type="RefSeq" id="WP_194093211.1">
    <property type="nucleotide sequence ID" value="NZ_JADFTZ010000001.1"/>
</dbReference>
<dbReference type="Gene3D" id="2.170.130.10">
    <property type="entry name" value="TonB-dependent receptor, plug domain"/>
    <property type="match status" value="1"/>
</dbReference>
<accession>A0ABR9WNC9</accession>
<organism evidence="2 3">
    <name type="scientific">Flavobacterium proteolyticum</name>
    <dbReference type="NCBI Taxonomy" id="2911683"/>
    <lineage>
        <taxon>Bacteria</taxon>
        <taxon>Pseudomonadati</taxon>
        <taxon>Bacteroidota</taxon>
        <taxon>Flavobacteriia</taxon>
        <taxon>Flavobacteriales</taxon>
        <taxon>Flavobacteriaceae</taxon>
        <taxon>Flavobacterium</taxon>
    </lineage>
</organism>
<keyword evidence="3" id="KW-1185">Reference proteome</keyword>
<feature type="signal peptide" evidence="1">
    <location>
        <begin position="1"/>
        <end position="20"/>
    </location>
</feature>